<sequence>MVSNADEIISALYQLMTAVAMSSGVERVFSSFGLVYSKLRNFFGIEKAAMLVFLFKSMTLNYFKIKE</sequence>
<protein>
    <recommendedName>
        <fullName evidence="2">HAT C-terminal dimerisation domain-containing protein</fullName>
    </recommendedName>
</protein>
<evidence type="ECO:0008006" key="2">
    <source>
        <dbReference type="Google" id="ProtNLM"/>
    </source>
</evidence>
<dbReference type="EMBL" id="HACA01001911">
    <property type="protein sequence ID" value="CDW19272.1"/>
    <property type="molecule type" value="Transcribed_RNA"/>
</dbReference>
<name>A0A0K2T0Z6_LEPSM</name>
<dbReference type="AlphaFoldDB" id="A0A0K2T0Z6"/>
<reference evidence="1" key="1">
    <citation type="submission" date="2014-05" db="EMBL/GenBank/DDBJ databases">
        <authorList>
            <person name="Chronopoulou M."/>
        </authorList>
    </citation>
    <scope>NUCLEOTIDE SEQUENCE</scope>
    <source>
        <tissue evidence="1">Whole organism</tissue>
    </source>
</reference>
<proteinExistence type="predicted"/>
<organism evidence="1">
    <name type="scientific">Lepeophtheirus salmonis</name>
    <name type="common">Salmon louse</name>
    <name type="synonym">Caligus salmonis</name>
    <dbReference type="NCBI Taxonomy" id="72036"/>
    <lineage>
        <taxon>Eukaryota</taxon>
        <taxon>Metazoa</taxon>
        <taxon>Ecdysozoa</taxon>
        <taxon>Arthropoda</taxon>
        <taxon>Crustacea</taxon>
        <taxon>Multicrustacea</taxon>
        <taxon>Hexanauplia</taxon>
        <taxon>Copepoda</taxon>
        <taxon>Siphonostomatoida</taxon>
        <taxon>Caligidae</taxon>
        <taxon>Lepeophtheirus</taxon>
    </lineage>
</organism>
<dbReference type="EMBL" id="HACA01001910">
    <property type="protein sequence ID" value="CDW19271.1"/>
    <property type="molecule type" value="Transcribed_RNA"/>
</dbReference>
<accession>A0A0K2T0Z6</accession>
<evidence type="ECO:0000313" key="1">
    <source>
        <dbReference type="EMBL" id="CDW19272.1"/>
    </source>
</evidence>